<proteinExistence type="predicted"/>
<dbReference type="EMBL" id="CP016027">
    <property type="protein sequence ID" value="ANJ66061.1"/>
    <property type="molecule type" value="Genomic_DNA"/>
</dbReference>
<dbReference type="Proteomes" id="UP000078596">
    <property type="component" value="Chromosome"/>
</dbReference>
<organism evidence="1 2">
    <name type="scientific">Halothiobacillus diazotrophicus</name>
    <dbReference type="NCBI Taxonomy" id="1860122"/>
    <lineage>
        <taxon>Bacteria</taxon>
        <taxon>Pseudomonadati</taxon>
        <taxon>Pseudomonadota</taxon>
        <taxon>Gammaproteobacteria</taxon>
        <taxon>Chromatiales</taxon>
        <taxon>Halothiobacillaceae</taxon>
        <taxon>Halothiobacillus</taxon>
    </lineage>
</organism>
<dbReference type="AlphaFoldDB" id="A0A191ZDW3"/>
<name>A0A191ZDW3_9GAMM</name>
<gene>
    <name evidence="1" type="ORF">A9404_00505</name>
</gene>
<dbReference type="STRING" id="1860122.A9404_00505"/>
<dbReference type="KEGG" id="haz:A9404_00505"/>
<protein>
    <recommendedName>
        <fullName evidence="3">Phage tail protein</fullName>
    </recommendedName>
</protein>
<keyword evidence="2" id="KW-1185">Reference proteome</keyword>
<reference evidence="1 2" key="1">
    <citation type="submission" date="2016-06" db="EMBL/GenBank/DDBJ databases">
        <title>Insight into the functional genes involving in sulfur oxidation in Pearl River water.</title>
        <authorList>
            <person name="Luo J."/>
            <person name="Tan X."/>
            <person name="Lin W."/>
        </authorList>
    </citation>
    <scope>NUCLEOTIDE SEQUENCE [LARGE SCALE GENOMIC DNA]</scope>
    <source>
        <strain evidence="1 2">LS2</strain>
    </source>
</reference>
<evidence type="ECO:0000313" key="2">
    <source>
        <dbReference type="Proteomes" id="UP000078596"/>
    </source>
</evidence>
<accession>A0A191ZDW3</accession>
<evidence type="ECO:0008006" key="3">
    <source>
        <dbReference type="Google" id="ProtNLM"/>
    </source>
</evidence>
<dbReference type="RefSeq" id="WP_066097684.1">
    <property type="nucleotide sequence ID" value="NZ_CP016027.1"/>
</dbReference>
<sequence length="262" mass="28349">MITKKMIWDGQGPVYFGKYDPINGTPEMGYLTNLLPIGCGTSSFVTSPKIEYDTLKETCSGQRLDLSRRIKGKSLDVKLTMLQFDAQAFARAFFSELLIVDPGSQTGEKLPANLSAGEYFFLKNTKASAVVLTDSNGTPVTLVAGTHYKLIDADQGIYQVLDFSTLTTPINVAYSNDTHVNVAAMTSTKVSTGVLFTGKNQDGDKGRVIIPQADLNLDGDFGWISDTATPLTMSGPAVYSQELDVPGSLFGPYMQVKWMPAA</sequence>
<dbReference type="OrthoDB" id="6702050at2"/>
<evidence type="ECO:0000313" key="1">
    <source>
        <dbReference type="EMBL" id="ANJ66061.1"/>
    </source>
</evidence>